<evidence type="ECO:0000313" key="2">
    <source>
        <dbReference type="EMBL" id="CEK68851.1"/>
    </source>
</evidence>
<evidence type="ECO:0000256" key="1">
    <source>
        <dbReference type="SAM" id="MobiDB-lite"/>
    </source>
</evidence>
<protein>
    <submittedName>
        <fullName evidence="2">Uncharacterized protein</fullName>
    </submittedName>
</protein>
<feature type="non-terminal residue" evidence="2">
    <location>
        <position position="1"/>
    </location>
</feature>
<dbReference type="AlphaFoldDB" id="A0A0B6ZLU4"/>
<feature type="non-terminal residue" evidence="2">
    <location>
        <position position="70"/>
    </location>
</feature>
<dbReference type="EMBL" id="HACG01021986">
    <property type="protein sequence ID" value="CEK68851.1"/>
    <property type="molecule type" value="Transcribed_RNA"/>
</dbReference>
<proteinExistence type="predicted"/>
<feature type="compositionally biased region" description="Polar residues" evidence="1">
    <location>
        <begin position="1"/>
        <end position="14"/>
    </location>
</feature>
<gene>
    <name evidence="2" type="primary">ORF67964</name>
</gene>
<accession>A0A0B6ZLU4</accession>
<sequence length="70" mass="8258">SNVIDSSQISSRYTSIERGDPRHLAAKSEPATIPKFKTLQDQQVNWLEMFKMIEQQHRTELQSQYLEHQK</sequence>
<name>A0A0B6ZLU4_9EUPU</name>
<reference evidence="2" key="1">
    <citation type="submission" date="2014-12" db="EMBL/GenBank/DDBJ databases">
        <title>Insight into the proteome of Arion vulgaris.</title>
        <authorList>
            <person name="Aradska J."/>
            <person name="Bulat T."/>
            <person name="Smidak R."/>
            <person name="Sarate P."/>
            <person name="Gangsoo J."/>
            <person name="Sialana F."/>
            <person name="Bilban M."/>
            <person name="Lubec G."/>
        </authorList>
    </citation>
    <scope>NUCLEOTIDE SEQUENCE</scope>
    <source>
        <tissue evidence="2">Skin</tissue>
    </source>
</reference>
<organism evidence="2">
    <name type="scientific">Arion vulgaris</name>
    <dbReference type="NCBI Taxonomy" id="1028688"/>
    <lineage>
        <taxon>Eukaryota</taxon>
        <taxon>Metazoa</taxon>
        <taxon>Spiralia</taxon>
        <taxon>Lophotrochozoa</taxon>
        <taxon>Mollusca</taxon>
        <taxon>Gastropoda</taxon>
        <taxon>Heterobranchia</taxon>
        <taxon>Euthyneura</taxon>
        <taxon>Panpulmonata</taxon>
        <taxon>Eupulmonata</taxon>
        <taxon>Stylommatophora</taxon>
        <taxon>Helicina</taxon>
        <taxon>Arionoidea</taxon>
        <taxon>Arionidae</taxon>
        <taxon>Arion</taxon>
    </lineage>
</organism>
<feature type="region of interest" description="Disordered" evidence="1">
    <location>
        <begin position="1"/>
        <end position="29"/>
    </location>
</feature>